<dbReference type="InterPro" id="IPR027417">
    <property type="entry name" value="P-loop_NTPase"/>
</dbReference>
<evidence type="ECO:0000256" key="1">
    <source>
        <dbReference type="ARBA" id="ARBA00034923"/>
    </source>
</evidence>
<reference evidence="2" key="1">
    <citation type="journal article" date="2021" name="Front. Microbiol.">
        <title>Comprehensive Comparative Genomics and Phenotyping of Methylobacterium Species.</title>
        <authorList>
            <person name="Alessa O."/>
            <person name="Ogura Y."/>
            <person name="Fujitani Y."/>
            <person name="Takami H."/>
            <person name="Hayashi T."/>
            <person name="Sahin N."/>
            <person name="Tani A."/>
        </authorList>
    </citation>
    <scope>NUCLEOTIDE SEQUENCE</scope>
    <source>
        <strain evidence="2">DSM 23674</strain>
    </source>
</reference>
<dbReference type="EMBL" id="BPRA01000043">
    <property type="protein sequence ID" value="GJE57922.1"/>
    <property type="molecule type" value="Genomic_DNA"/>
</dbReference>
<dbReference type="PANTHER" id="PTHR11070">
    <property type="entry name" value="UVRD / RECB / PCRA DNA HELICASE FAMILY MEMBER"/>
    <property type="match status" value="1"/>
</dbReference>
<dbReference type="PANTHER" id="PTHR11070:SF2">
    <property type="entry name" value="ATP-DEPENDENT DNA HELICASE SRS2"/>
    <property type="match status" value="1"/>
</dbReference>
<dbReference type="InterPro" id="IPR000212">
    <property type="entry name" value="DNA_helicase_UvrD/REP"/>
</dbReference>
<evidence type="ECO:0000313" key="3">
    <source>
        <dbReference type="Proteomes" id="UP001055101"/>
    </source>
</evidence>
<proteinExistence type="predicted"/>
<gene>
    <name evidence="2" type="ORF">EKPJFOCH_4450</name>
</gene>
<dbReference type="RefSeq" id="WP_238232947.1">
    <property type="nucleotide sequence ID" value="NZ_BPRA01000043.1"/>
</dbReference>
<keyword evidence="3" id="KW-1185">Reference proteome</keyword>
<organism evidence="2 3">
    <name type="scientific">Methylobacterium thuringiense</name>
    <dbReference type="NCBI Taxonomy" id="1003091"/>
    <lineage>
        <taxon>Bacteria</taxon>
        <taxon>Pseudomonadati</taxon>
        <taxon>Pseudomonadota</taxon>
        <taxon>Alphaproteobacteria</taxon>
        <taxon>Hyphomicrobiales</taxon>
        <taxon>Methylobacteriaceae</taxon>
        <taxon>Methylobacterium</taxon>
    </lineage>
</organism>
<protein>
    <recommendedName>
        <fullName evidence="1">DNA 3'-5' helicase II</fullName>
    </recommendedName>
</protein>
<accession>A0ABQ4TVE0</accession>
<sequence>MAPEIDLLAFDQGTITAPAGCGKTHLIASALGRHTGRKPVLVLTHTNAGVAALRGRLERAQVSTSAYRLATIDGWAMRLLTHFPRRCGHDPEILTLSNPRQHYPAIRIAARGLLEAGHINDILAATYDRLIVDEYQDCAVPQHEIVVHASAALRTCVLGDPLQAVFNFAGPTADWEAQVKVQFPDAGELATPWRWVNAGEEAFGRWLLEMRRILQARGAVDLRTAPANVVWVPLDGVNDHRLRLGAGSLRPPVANGRVLIMADSTNPGAQRNFASQIPGGVVVENVDMRDLVTFGEHFDLASPTVVEHVVNFAGSVMTNVGAAAMVQRLATLRNGRARNGPTEAEAVALRFAEAPSYASAGELLSVINSQGGVRAHRPAILRGAYDMLKACGGRDGLTPADAATVVRERSRLVGRPLATRTVGSTLLLKGLEADVAVILNPGLMDHRHLYVAMTRGARQLIVCSPTQMLRPA</sequence>
<dbReference type="Gene3D" id="3.40.50.300">
    <property type="entry name" value="P-loop containing nucleotide triphosphate hydrolases"/>
    <property type="match status" value="1"/>
</dbReference>
<dbReference type="Proteomes" id="UP001055101">
    <property type="component" value="Unassembled WGS sequence"/>
</dbReference>
<dbReference type="Pfam" id="PF13245">
    <property type="entry name" value="AAA_19"/>
    <property type="match status" value="1"/>
</dbReference>
<comment type="caution">
    <text evidence="2">The sequence shown here is derived from an EMBL/GenBank/DDBJ whole genome shotgun (WGS) entry which is preliminary data.</text>
</comment>
<dbReference type="SUPFAM" id="SSF52540">
    <property type="entry name" value="P-loop containing nucleoside triphosphate hydrolases"/>
    <property type="match status" value="1"/>
</dbReference>
<evidence type="ECO:0000313" key="2">
    <source>
        <dbReference type="EMBL" id="GJE57922.1"/>
    </source>
</evidence>
<name>A0ABQ4TVE0_9HYPH</name>
<reference evidence="2" key="2">
    <citation type="submission" date="2021-08" db="EMBL/GenBank/DDBJ databases">
        <authorList>
            <person name="Tani A."/>
            <person name="Ola A."/>
            <person name="Ogura Y."/>
            <person name="Katsura K."/>
            <person name="Hayashi T."/>
        </authorList>
    </citation>
    <scope>NUCLEOTIDE SEQUENCE</scope>
    <source>
        <strain evidence="2">DSM 23674</strain>
    </source>
</reference>